<comment type="caution">
    <text evidence="2">The sequence shown here is derived from an EMBL/GenBank/DDBJ whole genome shotgun (WGS) entry which is preliminary data.</text>
</comment>
<reference evidence="2 3" key="1">
    <citation type="submission" date="2024-03" db="EMBL/GenBank/DDBJ databases">
        <title>The genome assembly and annotation of the cricket Gryllus longicercus Weissman &amp; Gray.</title>
        <authorList>
            <person name="Szrajer S."/>
            <person name="Gray D."/>
            <person name="Ylla G."/>
        </authorList>
    </citation>
    <scope>NUCLEOTIDE SEQUENCE [LARGE SCALE GENOMIC DNA]</scope>
    <source>
        <strain evidence="2">DAG 2021-001</strain>
        <tissue evidence="2">Whole body minus gut</tissue>
    </source>
</reference>
<proteinExistence type="predicted"/>
<evidence type="ECO:0000313" key="3">
    <source>
        <dbReference type="Proteomes" id="UP001378592"/>
    </source>
</evidence>
<dbReference type="Pfam" id="PF02958">
    <property type="entry name" value="EcKL"/>
    <property type="match status" value="1"/>
</dbReference>
<dbReference type="AlphaFoldDB" id="A0AAN9VB15"/>
<keyword evidence="3" id="KW-1185">Reference proteome</keyword>
<dbReference type="InterPro" id="IPR004119">
    <property type="entry name" value="EcKL"/>
</dbReference>
<dbReference type="InterPro" id="IPR011009">
    <property type="entry name" value="Kinase-like_dom_sf"/>
</dbReference>
<dbReference type="SUPFAM" id="SSF56112">
    <property type="entry name" value="Protein kinase-like (PK-like)"/>
    <property type="match status" value="1"/>
</dbReference>
<evidence type="ECO:0000313" key="2">
    <source>
        <dbReference type="EMBL" id="KAK7794870.1"/>
    </source>
</evidence>
<dbReference type="Proteomes" id="UP001378592">
    <property type="component" value="Unassembled WGS sequence"/>
</dbReference>
<feature type="domain" description="CHK kinase-like" evidence="1">
    <location>
        <begin position="132"/>
        <end position="337"/>
    </location>
</feature>
<accession>A0AAN9VB15</accession>
<protein>
    <recommendedName>
        <fullName evidence="1">CHK kinase-like domain-containing protein</fullName>
    </recommendedName>
</protein>
<dbReference type="PANTHER" id="PTHR11012">
    <property type="entry name" value="PROTEIN KINASE-LIKE DOMAIN-CONTAINING"/>
    <property type="match status" value="1"/>
</dbReference>
<dbReference type="SMART" id="SM00587">
    <property type="entry name" value="CHK"/>
    <property type="match status" value="1"/>
</dbReference>
<evidence type="ECO:0000259" key="1">
    <source>
        <dbReference type="SMART" id="SM00587"/>
    </source>
</evidence>
<sequence>MNTSSSLLSPKEVHTIVAQCVGTANVEVLDVTETTLDNESGGFMSDYVIFKIEVRLSDGTNKTYQFFSKTLPSSIQHREYVKEVQCYDKEIGYYQNLLPILLKHQNNEASHDDSRVKGRWGPHCFLTRGDMVVMEDLSVLGYKVCNYRELLDWQHCAATLKKLASFHAASVIFEEKESEQRGQETRIGDLHPECFSSVIDRSMPGQENVGWFPCGVRAMIDLVPHLTKYQHDKGLQKTIQENLSSALKQLSLLSRSEKFRNVVCHGDLWASNILFRYGHDKRPESVRLIDYQILRYAPPATDIVVFLFTTTNREFRKRHVNNLLKVYYEEFSWELQNNGLSANELLSFEELQRSFEFYLGAGRATAAMYYEMILMDTETKQSLFASAEKYARFFSINRSAEVLECFRKDEIYRCRVQESIDEVIETDILHEK</sequence>
<dbReference type="InterPro" id="IPR015897">
    <property type="entry name" value="CHK_kinase-like"/>
</dbReference>
<name>A0AAN9VB15_9ORTH</name>
<dbReference type="EMBL" id="JAZDUA010000314">
    <property type="protein sequence ID" value="KAK7794870.1"/>
    <property type="molecule type" value="Genomic_DNA"/>
</dbReference>
<dbReference type="PANTHER" id="PTHR11012:SF48">
    <property type="entry name" value="CHK KINASE-LIKE DOMAIN-CONTAINING PROTEIN-RELATED"/>
    <property type="match status" value="1"/>
</dbReference>
<organism evidence="2 3">
    <name type="scientific">Gryllus longicercus</name>
    <dbReference type="NCBI Taxonomy" id="2509291"/>
    <lineage>
        <taxon>Eukaryota</taxon>
        <taxon>Metazoa</taxon>
        <taxon>Ecdysozoa</taxon>
        <taxon>Arthropoda</taxon>
        <taxon>Hexapoda</taxon>
        <taxon>Insecta</taxon>
        <taxon>Pterygota</taxon>
        <taxon>Neoptera</taxon>
        <taxon>Polyneoptera</taxon>
        <taxon>Orthoptera</taxon>
        <taxon>Ensifera</taxon>
        <taxon>Gryllidea</taxon>
        <taxon>Grylloidea</taxon>
        <taxon>Gryllidae</taxon>
        <taxon>Gryllinae</taxon>
        <taxon>Gryllus</taxon>
    </lineage>
</organism>
<gene>
    <name evidence="2" type="ORF">R5R35_013587</name>
</gene>
<dbReference type="Gene3D" id="3.90.1200.10">
    <property type="match status" value="1"/>
</dbReference>